<dbReference type="AlphaFoldDB" id="A0A0E9U4J0"/>
<reference evidence="1" key="1">
    <citation type="submission" date="2014-11" db="EMBL/GenBank/DDBJ databases">
        <authorList>
            <person name="Amaro Gonzalez C."/>
        </authorList>
    </citation>
    <scope>NUCLEOTIDE SEQUENCE</scope>
</reference>
<dbReference type="EMBL" id="GBXM01047768">
    <property type="protein sequence ID" value="JAH60809.1"/>
    <property type="molecule type" value="Transcribed_RNA"/>
</dbReference>
<accession>A0A0E9U4J0</accession>
<protein>
    <submittedName>
        <fullName evidence="1">Uncharacterized protein</fullName>
    </submittedName>
</protein>
<sequence>MTCRKSQIHLLGLLHNFPVRRLFPSPVYSE</sequence>
<proteinExistence type="predicted"/>
<organism evidence="1">
    <name type="scientific">Anguilla anguilla</name>
    <name type="common">European freshwater eel</name>
    <name type="synonym">Muraena anguilla</name>
    <dbReference type="NCBI Taxonomy" id="7936"/>
    <lineage>
        <taxon>Eukaryota</taxon>
        <taxon>Metazoa</taxon>
        <taxon>Chordata</taxon>
        <taxon>Craniata</taxon>
        <taxon>Vertebrata</taxon>
        <taxon>Euteleostomi</taxon>
        <taxon>Actinopterygii</taxon>
        <taxon>Neopterygii</taxon>
        <taxon>Teleostei</taxon>
        <taxon>Anguilliformes</taxon>
        <taxon>Anguillidae</taxon>
        <taxon>Anguilla</taxon>
    </lineage>
</organism>
<reference evidence="1" key="2">
    <citation type="journal article" date="2015" name="Fish Shellfish Immunol.">
        <title>Early steps in the European eel (Anguilla anguilla)-Vibrio vulnificus interaction in the gills: Role of the RtxA13 toxin.</title>
        <authorList>
            <person name="Callol A."/>
            <person name="Pajuelo D."/>
            <person name="Ebbesson L."/>
            <person name="Teles M."/>
            <person name="MacKenzie S."/>
            <person name="Amaro C."/>
        </authorList>
    </citation>
    <scope>NUCLEOTIDE SEQUENCE</scope>
</reference>
<name>A0A0E9U4J0_ANGAN</name>
<evidence type="ECO:0000313" key="1">
    <source>
        <dbReference type="EMBL" id="JAH60809.1"/>
    </source>
</evidence>